<dbReference type="Proteomes" id="UP000292447">
    <property type="component" value="Chromosome III"/>
</dbReference>
<feature type="region of interest" description="Disordered" evidence="1">
    <location>
        <begin position="211"/>
        <end position="233"/>
    </location>
</feature>
<keyword evidence="2" id="KW-1133">Transmembrane helix</keyword>
<evidence type="ECO:0000313" key="3">
    <source>
        <dbReference type="EMBL" id="QBM88575.1"/>
    </source>
</evidence>
<dbReference type="EMBL" id="CP034458">
    <property type="protein sequence ID" value="QBM88575.1"/>
    <property type="molecule type" value="Genomic_DNA"/>
</dbReference>
<evidence type="ECO:0000313" key="4">
    <source>
        <dbReference type="Proteomes" id="UP000292447"/>
    </source>
</evidence>
<gene>
    <name evidence="3" type="ORF">METSCH_C05460</name>
</gene>
<evidence type="ECO:0000256" key="1">
    <source>
        <dbReference type="SAM" id="MobiDB-lite"/>
    </source>
</evidence>
<keyword evidence="4" id="KW-1185">Reference proteome</keyword>
<protein>
    <submittedName>
        <fullName evidence="3">Uncharacterized protein</fullName>
    </submittedName>
</protein>
<proteinExistence type="predicted"/>
<keyword evidence="2" id="KW-0472">Membrane</keyword>
<feature type="transmembrane region" description="Helical" evidence="2">
    <location>
        <begin position="6"/>
        <end position="28"/>
    </location>
</feature>
<sequence>MAYNQGLAVGLAVGLPCFIVFVGALFFYRRNRRLQRKEDQEGDALDVEMGENGLFKEFGEALHKPAATPSQTRLFGGNSPLKSHADTTMAKLLTSGDSVKSASVLNLSKTHSLDRRKLVQHFPELYQHRPQGQPHGLPHGKSNSAYDFYDTVIPILPLDPDLQPPTNAGPGLDRQSVHSSRGSLLHGDQTRSLESLAKQLQNPQFFEKLPSRASTTLARPQRAFVSGSKSSSQTDLLAPYAHGGINDHFVNETTTLQEQPLVHPYRERIIAHQMAHQEAAPKQGMGLESNFDNNITAETGFSSQPDVVFK</sequence>
<organism evidence="3 4">
    <name type="scientific">Metschnikowia aff. pulcherrima</name>
    <dbReference type="NCBI Taxonomy" id="2163413"/>
    <lineage>
        <taxon>Eukaryota</taxon>
        <taxon>Fungi</taxon>
        <taxon>Dikarya</taxon>
        <taxon>Ascomycota</taxon>
        <taxon>Saccharomycotina</taxon>
        <taxon>Pichiomycetes</taxon>
        <taxon>Metschnikowiaceae</taxon>
        <taxon>Metschnikowia</taxon>
    </lineage>
</organism>
<evidence type="ECO:0000256" key="2">
    <source>
        <dbReference type="SAM" id="Phobius"/>
    </source>
</evidence>
<name>A0A4P6XPI4_9ASCO</name>
<feature type="region of interest" description="Disordered" evidence="1">
    <location>
        <begin position="160"/>
        <end position="187"/>
    </location>
</feature>
<keyword evidence="2" id="KW-0812">Transmembrane</keyword>
<dbReference type="AlphaFoldDB" id="A0A4P6XPI4"/>
<accession>A0A4P6XPI4</accession>
<reference evidence="4" key="1">
    <citation type="submission" date="2019-03" db="EMBL/GenBank/DDBJ databases">
        <title>Snf2 controls pulcherriminic acid biosynthesis and connects pigmentation and antifungal activity of the yeast Metschnikowia pulcherrima.</title>
        <authorList>
            <person name="Gore-Lloyd D."/>
            <person name="Sumann I."/>
            <person name="Brachmann A.O."/>
            <person name="Schneeberger K."/>
            <person name="Ortiz-Merino R.A."/>
            <person name="Moreno-Beltran M."/>
            <person name="Schlaefli M."/>
            <person name="Kirner P."/>
            <person name="Santos Kron A."/>
            <person name="Wolfe K.H."/>
            <person name="Piel J."/>
            <person name="Ahrens C.H."/>
            <person name="Henk D."/>
            <person name="Freimoser F.M."/>
        </authorList>
    </citation>
    <scope>NUCLEOTIDE SEQUENCE [LARGE SCALE GENOMIC DNA]</scope>
    <source>
        <strain evidence="4">APC 1.2</strain>
    </source>
</reference>